<dbReference type="Proteomes" id="UP000565078">
    <property type="component" value="Unassembled WGS sequence"/>
</dbReference>
<gene>
    <name evidence="1" type="ORF">HA254_00420</name>
</gene>
<dbReference type="SUPFAM" id="SSF102588">
    <property type="entry name" value="LmbE-like"/>
    <property type="match status" value="1"/>
</dbReference>
<sequence>MVKALVVVAHPDDETIWMGGRIMHEKGWEWTILSLCRKDDTDRKPKFFKACSELGARGFISDLDDEHPEQDLHSLDEVVKRVEPIVADKQFDFVFTHGPNGEYGHKRHIETHNAVKEMVEGGEITCANFLCFDYIAKNEPFRAEPNPKSFGKFALSPQEFARKKYLIEDVYGFSKDSFESISCTKNEHFWKVL</sequence>
<proteinExistence type="predicted"/>
<dbReference type="GO" id="GO:0000225">
    <property type="term" value="F:N-acetylglucosaminylphosphatidylinositol deacetylase activity"/>
    <property type="evidence" value="ECO:0007669"/>
    <property type="project" value="TreeGrafter"/>
</dbReference>
<dbReference type="AlphaFoldDB" id="A0A7J4IWE1"/>
<dbReference type="InterPro" id="IPR024078">
    <property type="entry name" value="LmbE-like_dom_sf"/>
</dbReference>
<protein>
    <recommendedName>
        <fullName evidence="3">PIG-L family deacetylase</fullName>
    </recommendedName>
</protein>
<organism evidence="1 2">
    <name type="scientific">Candidatus Iainarchaeum sp</name>
    <dbReference type="NCBI Taxonomy" id="3101447"/>
    <lineage>
        <taxon>Archaea</taxon>
        <taxon>Candidatus Iainarchaeota</taxon>
        <taxon>Candidatus Iainarchaeia</taxon>
        <taxon>Candidatus Iainarchaeales</taxon>
        <taxon>Candidatus Iainarchaeaceae</taxon>
        <taxon>Candidatus Iainarchaeum</taxon>
    </lineage>
</organism>
<dbReference type="PANTHER" id="PTHR12993:SF11">
    <property type="entry name" value="N-ACETYLGLUCOSAMINYL-PHOSPHATIDYLINOSITOL DE-N-ACETYLASE"/>
    <property type="match status" value="1"/>
</dbReference>
<accession>A0A7J4IWE1</accession>
<evidence type="ECO:0000313" key="1">
    <source>
        <dbReference type="EMBL" id="HIH09114.1"/>
    </source>
</evidence>
<dbReference type="PANTHER" id="PTHR12993">
    <property type="entry name" value="N-ACETYLGLUCOSAMINYL-PHOSPHATIDYLINOSITOL DE-N-ACETYLASE-RELATED"/>
    <property type="match status" value="1"/>
</dbReference>
<evidence type="ECO:0000313" key="2">
    <source>
        <dbReference type="Proteomes" id="UP000565078"/>
    </source>
</evidence>
<dbReference type="Pfam" id="PF02585">
    <property type="entry name" value="PIG-L"/>
    <property type="match status" value="1"/>
</dbReference>
<evidence type="ECO:0008006" key="3">
    <source>
        <dbReference type="Google" id="ProtNLM"/>
    </source>
</evidence>
<dbReference type="EMBL" id="DUGC01000007">
    <property type="protein sequence ID" value="HIH09114.1"/>
    <property type="molecule type" value="Genomic_DNA"/>
</dbReference>
<dbReference type="Gene3D" id="3.40.50.10320">
    <property type="entry name" value="LmbE-like"/>
    <property type="match status" value="1"/>
</dbReference>
<dbReference type="InterPro" id="IPR003737">
    <property type="entry name" value="GlcNAc_PI_deacetylase-related"/>
</dbReference>
<comment type="caution">
    <text evidence="1">The sequence shown here is derived from an EMBL/GenBank/DDBJ whole genome shotgun (WGS) entry which is preliminary data.</text>
</comment>
<reference evidence="2" key="1">
    <citation type="journal article" date="2020" name="bioRxiv">
        <title>A rank-normalized archaeal taxonomy based on genome phylogeny resolves widespread incomplete and uneven classifications.</title>
        <authorList>
            <person name="Rinke C."/>
            <person name="Chuvochina M."/>
            <person name="Mussig A.J."/>
            <person name="Chaumeil P.-A."/>
            <person name="Waite D.W."/>
            <person name="Whitman W.B."/>
            <person name="Parks D.H."/>
            <person name="Hugenholtz P."/>
        </authorList>
    </citation>
    <scope>NUCLEOTIDE SEQUENCE [LARGE SCALE GENOMIC DNA]</scope>
</reference>
<name>A0A7J4IWE1_9ARCH</name>